<dbReference type="Proteomes" id="UP000825123">
    <property type="component" value="Chromosome"/>
</dbReference>
<feature type="domain" description="DUF447" evidence="2">
    <location>
        <begin position="140"/>
        <end position="185"/>
    </location>
</feature>
<evidence type="ECO:0000313" key="4">
    <source>
        <dbReference type="Proteomes" id="UP000825123"/>
    </source>
</evidence>
<dbReference type="RefSeq" id="WP_221287320.1">
    <property type="nucleotide sequence ID" value="NZ_AP024597.1"/>
</dbReference>
<dbReference type="KEGG" id="csty:KN1_19300"/>
<dbReference type="InterPro" id="IPR012349">
    <property type="entry name" value="Split_barrel_FMN-bd"/>
</dbReference>
<feature type="domain" description="DUF447" evidence="1">
    <location>
        <begin position="19"/>
        <end position="128"/>
    </location>
</feature>
<dbReference type="GeneID" id="66163661"/>
<evidence type="ECO:0008006" key="5">
    <source>
        <dbReference type="Google" id="ProtNLM"/>
    </source>
</evidence>
<dbReference type="InterPro" id="IPR007386">
    <property type="entry name" value="DUF447_N"/>
</dbReference>
<dbReference type="SUPFAM" id="SSF50475">
    <property type="entry name" value="FMN-binding split barrel"/>
    <property type="match status" value="1"/>
</dbReference>
<sequence>MSLMSEYINKVFPHEGVFEIILGTAGISENLAPIGLIRHGDDFFSKIFKNTLTYANLKVKKSCIVNISLDPKTFYILLFNSHVINKVEIVKREYDNIPYLENSLSILSECIEIENKDNFSIFKYNFIKLLNNGTDYRAFSRGDALLIDLLVHITRLDIFSEEELAKYSSIIEYEIKTIARLSPDKLDIVRDLIERINAKGLKISL</sequence>
<evidence type="ECO:0000259" key="2">
    <source>
        <dbReference type="Pfam" id="PF20766"/>
    </source>
</evidence>
<dbReference type="Pfam" id="PF04289">
    <property type="entry name" value="DUF447_N"/>
    <property type="match status" value="1"/>
</dbReference>
<dbReference type="InterPro" id="IPR049288">
    <property type="entry name" value="DUF447_C"/>
</dbReference>
<reference evidence="3 4" key="1">
    <citation type="submission" date="2021-04" db="EMBL/GenBank/DDBJ databases">
        <title>Complete genome sequence of Stygiolobus sp. KN-1.</title>
        <authorList>
            <person name="Nakamura K."/>
            <person name="Sakai H."/>
            <person name="Kurosawa N."/>
        </authorList>
    </citation>
    <scope>NUCLEOTIDE SEQUENCE [LARGE SCALE GENOMIC DNA]</scope>
    <source>
        <strain evidence="3 4">KN-1</strain>
    </source>
</reference>
<evidence type="ECO:0000259" key="1">
    <source>
        <dbReference type="Pfam" id="PF04289"/>
    </source>
</evidence>
<proteinExistence type="predicted"/>
<dbReference type="AlphaFoldDB" id="A0A8D5ZG34"/>
<dbReference type="Gene3D" id="2.30.110.10">
    <property type="entry name" value="Electron Transport, Fmn-binding Protein, Chain A"/>
    <property type="match status" value="1"/>
</dbReference>
<dbReference type="Pfam" id="PF20766">
    <property type="entry name" value="DUF447_C"/>
    <property type="match status" value="1"/>
</dbReference>
<keyword evidence="4" id="KW-1185">Reference proteome</keyword>
<accession>A0A8D5ZG34</accession>
<organism evidence="3 4">
    <name type="scientific">Stygiolobus caldivivus</name>
    <dbReference type="NCBI Taxonomy" id="2824673"/>
    <lineage>
        <taxon>Archaea</taxon>
        <taxon>Thermoproteota</taxon>
        <taxon>Thermoprotei</taxon>
        <taxon>Sulfolobales</taxon>
        <taxon>Sulfolobaceae</taxon>
        <taxon>Stygiolobus</taxon>
    </lineage>
</organism>
<gene>
    <name evidence="3" type="ORF">KN1_19300</name>
</gene>
<protein>
    <recommendedName>
        <fullName evidence="5">DUF447 family protein</fullName>
    </recommendedName>
</protein>
<evidence type="ECO:0000313" key="3">
    <source>
        <dbReference type="EMBL" id="BCU70633.1"/>
    </source>
</evidence>
<name>A0A8D5ZG34_9CREN</name>
<dbReference type="EMBL" id="AP024597">
    <property type="protein sequence ID" value="BCU70633.1"/>
    <property type="molecule type" value="Genomic_DNA"/>
</dbReference>